<keyword evidence="6" id="KW-0808">Transferase</keyword>
<evidence type="ECO:0000256" key="3">
    <source>
        <dbReference type="SAM" id="MobiDB-lite"/>
    </source>
</evidence>
<dbReference type="SUPFAM" id="SSF47823">
    <property type="entry name" value="lambda integrase-like, N-terminal domain"/>
    <property type="match status" value="1"/>
</dbReference>
<dbReference type="Proteomes" id="UP000820818">
    <property type="component" value="Linkage Group LG1"/>
</dbReference>
<dbReference type="Gene3D" id="1.10.443.10">
    <property type="entry name" value="Intergrase catalytic core"/>
    <property type="match status" value="1"/>
</dbReference>
<feature type="region of interest" description="Disordered" evidence="3">
    <location>
        <begin position="46"/>
        <end position="82"/>
    </location>
</feature>
<dbReference type="Gene3D" id="3.30.70.270">
    <property type="match status" value="1"/>
</dbReference>
<keyword evidence="2" id="KW-0233">DNA recombination</keyword>
<dbReference type="CDD" id="cd03714">
    <property type="entry name" value="RT_DIRS1"/>
    <property type="match status" value="1"/>
</dbReference>
<keyword evidence="6" id="KW-0548">Nucleotidyltransferase</keyword>
<dbReference type="SUPFAM" id="SSF56672">
    <property type="entry name" value="DNA/RNA polymerases"/>
    <property type="match status" value="1"/>
</dbReference>
<feature type="domain" description="Reverse transcriptase" evidence="4">
    <location>
        <begin position="519"/>
        <end position="701"/>
    </location>
</feature>
<dbReference type="InterPro" id="IPR002104">
    <property type="entry name" value="Integrase_catalytic"/>
</dbReference>
<evidence type="ECO:0000313" key="7">
    <source>
        <dbReference type="Proteomes" id="UP000820818"/>
    </source>
</evidence>
<keyword evidence="7" id="KW-1185">Reference proteome</keyword>
<dbReference type="GO" id="GO:0006310">
    <property type="term" value="P:DNA recombination"/>
    <property type="evidence" value="ECO:0007669"/>
    <property type="project" value="UniProtKB-KW"/>
</dbReference>
<proteinExistence type="predicted"/>
<sequence length="1358" mass="151994">MSRKILHSARRGAYAQSVDSRTIGYLDEMDQFLNVAESEEELANYEELEDGQWSEGEAEQSLRDKALRSMDRDVSPTSQRSTYDRYNYLRRSQQPVEPRETRLERSRSPIRRSRRLLGLAAVGTQVRLTNTRPRLLKEPLLDPTNTIETPQLPAEPIYVTDSPPRPVDPPALLVQNGQPGRSGQSTQARGLLEKTTLPSQGAGGKKLTDEEKNVISDEISLGLAGWMTKGISTADSKAIQEEFKVIFENGKFSLNPPAIDEWAARRLKEKSMQKTVEAAEKVWLTTQFKVMDIAPPLLHILNHVTSSPDITPENPLLVATEAALAQWARAFNHVTRRRRQNVLKCAAPRSEHLLDAEDSFNNEEGTKWLFGPAFLSAMLKEANQELTLNQIEAAQAGPSGLQSRGRGTGRQNNRGGRAKSERGFRRQRGERGPRYVSHTLLLNFSLLESPQRIGGRISCFASNWVLVSSDPWVLQVVSEGAWLDLESTPCQMACPTEVAMSLEMQALCDKEVMDLLEKQAISEVVDRSPGFVSSLFVIPKKSGGFRPIINLKPLNKFVRYEHFKMEGLETVKNLVRKGDWLVKLDLKDAYLTIPIAKTHQKYLRFVWKTRLYQFSCLAFGLCSAPRIFTKVLKAVAAFIRERGLRLVIYLDDILLMNEDKATLKSEVEWVVRLLEALGFLINWEKSVATPSQTLEYLGVIIDSSVLSFALPLTKVSHIQKQCSGALSKELVSLREISSILGSLAWSILSVPFAQAHYRSLQKFFIEKSKQCDHNLALKCNLSYQARQDLMWWFSCLKEANGKVFSPLDPDLTIHSDASLSRWGACSNGVATGGPWSSELGCHINLLELKAAYNALKSFANFLNGICIRIFLDNHTAVCYLNKCGGTKSRQLSALAIEIAEWCETRNIQIQAVYIPGKLNVVADHESRVSNDSSDWMLSRSVFKKIRDTWPIRTDFFANAWNAQTTDFVSWKPQPGALAVDAFSCNWKNMEVHDRHGMSNMAESTVVSPYFRAGVRYAENPTDRPPTPDVSIRRSTSARGDQPDASRLETIRIALSSQGFSSKTIEVLLAGNRASTLSAYESAWRNWTNWCAGQHQNPMSNDLTAILGFLTALYTEGKSYSTINIHRSMLSMTLDSIDNTATGQHPLVKRFMKGCYNINPPRPKYSSMWDVEVVFSFMRNAGSNLSLDLPSLTKKLATLLAVSTLLRVSEIASLDKQTLEFSSSGAKIALSRPRKAQTNGPLRWVSVAKYADNLICPVDCLRTYIYLTDVNRTEKNQQHLFISLIRPFGSVSGNTLARWIKEYLSEAGIDTTIFSAHSTRGAAASGAARSGISMDSILRAGDWSNETTFAKYYNRKITL</sequence>
<evidence type="ECO:0000313" key="6">
    <source>
        <dbReference type="EMBL" id="KAI9565203.1"/>
    </source>
</evidence>
<accession>A0AAD5LW76</accession>
<dbReference type="InterPro" id="IPR052055">
    <property type="entry name" value="Hepadnavirus_pol/RT"/>
</dbReference>
<dbReference type="PANTHER" id="PTHR33050">
    <property type="entry name" value="REVERSE TRANSCRIPTASE DOMAIN-CONTAINING PROTEIN"/>
    <property type="match status" value="1"/>
</dbReference>
<dbReference type="GO" id="GO:0015074">
    <property type="term" value="P:DNA integration"/>
    <property type="evidence" value="ECO:0007669"/>
    <property type="project" value="InterPro"/>
</dbReference>
<dbReference type="InterPro" id="IPR043128">
    <property type="entry name" value="Rev_trsase/Diguanyl_cyclase"/>
</dbReference>
<dbReference type="InterPro" id="IPR011010">
    <property type="entry name" value="DNA_brk_join_enz"/>
</dbReference>
<organism evidence="6 7">
    <name type="scientific">Daphnia sinensis</name>
    <dbReference type="NCBI Taxonomy" id="1820382"/>
    <lineage>
        <taxon>Eukaryota</taxon>
        <taxon>Metazoa</taxon>
        <taxon>Ecdysozoa</taxon>
        <taxon>Arthropoda</taxon>
        <taxon>Crustacea</taxon>
        <taxon>Branchiopoda</taxon>
        <taxon>Diplostraca</taxon>
        <taxon>Cladocera</taxon>
        <taxon>Anomopoda</taxon>
        <taxon>Daphniidae</taxon>
        <taxon>Daphnia</taxon>
        <taxon>Daphnia similis group</taxon>
    </lineage>
</organism>
<dbReference type="SUPFAM" id="SSF56349">
    <property type="entry name" value="DNA breaking-rejoining enzymes"/>
    <property type="match status" value="1"/>
</dbReference>
<dbReference type="GO" id="GO:0003964">
    <property type="term" value="F:RNA-directed DNA polymerase activity"/>
    <property type="evidence" value="ECO:0007669"/>
    <property type="project" value="UniProtKB-KW"/>
</dbReference>
<reference evidence="6 7" key="1">
    <citation type="submission" date="2022-05" db="EMBL/GenBank/DDBJ databases">
        <title>A multi-omics perspective on studying reproductive biology in Daphnia sinensis.</title>
        <authorList>
            <person name="Jia J."/>
        </authorList>
    </citation>
    <scope>NUCLEOTIDE SEQUENCE [LARGE SCALE GENOMIC DNA]</scope>
    <source>
        <strain evidence="6 7">WSL</strain>
    </source>
</reference>
<feature type="compositionally biased region" description="Acidic residues" evidence="3">
    <location>
        <begin position="46"/>
        <end position="58"/>
    </location>
</feature>
<dbReference type="Pfam" id="PF00078">
    <property type="entry name" value="RVT_1"/>
    <property type="match status" value="1"/>
</dbReference>
<feature type="domain" description="Tyr recombinase" evidence="5">
    <location>
        <begin position="1160"/>
        <end position="1358"/>
    </location>
</feature>
<dbReference type="PANTHER" id="PTHR33050:SF7">
    <property type="entry name" value="RIBONUCLEASE H"/>
    <property type="match status" value="1"/>
</dbReference>
<feature type="region of interest" description="Disordered" evidence="3">
    <location>
        <begin position="175"/>
        <end position="209"/>
    </location>
</feature>
<evidence type="ECO:0000259" key="4">
    <source>
        <dbReference type="PROSITE" id="PS50878"/>
    </source>
</evidence>
<comment type="caution">
    <text evidence="6">The sequence shown here is derived from an EMBL/GenBank/DDBJ whole genome shotgun (WGS) entry which is preliminary data.</text>
</comment>
<dbReference type="EMBL" id="WJBH02000001">
    <property type="protein sequence ID" value="KAI9565203.1"/>
    <property type="molecule type" value="Genomic_DNA"/>
</dbReference>
<feature type="compositionally biased region" description="Polar residues" evidence="3">
    <location>
        <begin position="175"/>
        <end position="188"/>
    </location>
</feature>
<dbReference type="InterPro" id="IPR043502">
    <property type="entry name" value="DNA/RNA_pol_sf"/>
</dbReference>
<dbReference type="Pfam" id="PF00589">
    <property type="entry name" value="Phage_integrase"/>
    <property type="match status" value="1"/>
</dbReference>
<dbReference type="InterPro" id="IPR013762">
    <property type="entry name" value="Integrase-like_cat_sf"/>
</dbReference>
<evidence type="ECO:0000256" key="2">
    <source>
        <dbReference type="ARBA" id="ARBA00023172"/>
    </source>
</evidence>
<dbReference type="Gene3D" id="3.10.10.10">
    <property type="entry name" value="HIV Type 1 Reverse Transcriptase, subunit A, domain 1"/>
    <property type="match status" value="1"/>
</dbReference>
<keyword evidence="1" id="KW-0238">DNA-binding</keyword>
<feature type="region of interest" description="Disordered" evidence="3">
    <location>
        <begin position="395"/>
        <end position="430"/>
    </location>
</feature>
<name>A0AAD5LW76_9CRUS</name>
<evidence type="ECO:0000259" key="5">
    <source>
        <dbReference type="PROSITE" id="PS51898"/>
    </source>
</evidence>
<gene>
    <name evidence="6" type="ORF">GHT06_008984</name>
</gene>
<dbReference type="GO" id="GO:0003677">
    <property type="term" value="F:DNA binding"/>
    <property type="evidence" value="ECO:0007669"/>
    <property type="project" value="UniProtKB-KW"/>
</dbReference>
<dbReference type="PROSITE" id="PS51898">
    <property type="entry name" value="TYR_RECOMBINASE"/>
    <property type="match status" value="1"/>
</dbReference>
<feature type="compositionally biased region" description="Basic and acidic residues" evidence="3">
    <location>
        <begin position="418"/>
        <end position="430"/>
    </location>
</feature>
<feature type="compositionally biased region" description="Basic and acidic residues" evidence="3">
    <location>
        <begin position="60"/>
        <end position="74"/>
    </location>
</feature>
<feature type="region of interest" description="Disordered" evidence="3">
    <location>
        <begin position="1016"/>
        <end position="1043"/>
    </location>
</feature>
<dbReference type="InterPro" id="IPR010998">
    <property type="entry name" value="Integrase_recombinase_N"/>
</dbReference>
<dbReference type="InterPro" id="IPR000477">
    <property type="entry name" value="RT_dom"/>
</dbReference>
<dbReference type="PROSITE" id="PS50878">
    <property type="entry name" value="RT_POL"/>
    <property type="match status" value="1"/>
</dbReference>
<keyword evidence="6" id="KW-0695">RNA-directed DNA polymerase</keyword>
<protein>
    <submittedName>
        <fullName evidence="6">Reverse transcriptase</fullName>
    </submittedName>
</protein>
<dbReference type="Gene3D" id="1.10.150.130">
    <property type="match status" value="1"/>
</dbReference>
<dbReference type="CDD" id="cd09275">
    <property type="entry name" value="RNase_HI_RT_DIRS1"/>
    <property type="match status" value="1"/>
</dbReference>
<evidence type="ECO:0000256" key="1">
    <source>
        <dbReference type="ARBA" id="ARBA00023125"/>
    </source>
</evidence>